<dbReference type="OrthoDB" id="2062385at2"/>
<organism evidence="1 2">
    <name type="scientific">Paraclostridium benzoelyticum</name>
    <dbReference type="NCBI Taxonomy" id="1629550"/>
    <lineage>
        <taxon>Bacteria</taxon>
        <taxon>Bacillati</taxon>
        <taxon>Bacillota</taxon>
        <taxon>Clostridia</taxon>
        <taxon>Peptostreptococcales</taxon>
        <taxon>Peptostreptococcaceae</taxon>
        <taxon>Paraclostridium</taxon>
    </lineage>
</organism>
<protein>
    <submittedName>
        <fullName evidence="1">Evolved beta-galactosidase beta-subunit</fullName>
    </submittedName>
</protein>
<gene>
    <name evidence="1" type="ORF">VN21_08875</name>
</gene>
<evidence type="ECO:0000313" key="1">
    <source>
        <dbReference type="EMBL" id="KKY01418.1"/>
    </source>
</evidence>
<keyword evidence="2" id="KW-1185">Reference proteome</keyword>
<evidence type="ECO:0000313" key="2">
    <source>
        <dbReference type="Proteomes" id="UP000034407"/>
    </source>
</evidence>
<sequence>MPDFNHIKGLYEDGFRCIYCNSESSTHTIYLKNFDSEKSEVIELTNDDDFNQFQDYISTLRMQ</sequence>
<dbReference type="EMBL" id="LBBT01000187">
    <property type="protein sequence ID" value="KKY01418.1"/>
    <property type="molecule type" value="Genomic_DNA"/>
</dbReference>
<dbReference type="AlphaFoldDB" id="A0A0M3DGI7"/>
<reference evidence="1 2" key="1">
    <citation type="submission" date="2015-04" db="EMBL/GenBank/DDBJ databases">
        <title>Microcin producing Clostridium sp. JC272T.</title>
        <authorList>
            <person name="Jyothsna T."/>
            <person name="Sasikala C."/>
            <person name="Ramana C."/>
        </authorList>
    </citation>
    <scope>NUCLEOTIDE SEQUENCE [LARGE SCALE GENOMIC DNA]</scope>
    <source>
        <strain evidence="1 2">JC272</strain>
    </source>
</reference>
<dbReference type="GeneID" id="67471118"/>
<dbReference type="RefSeq" id="WP_021428578.1">
    <property type="nucleotide sequence ID" value="NZ_LBBT01000187.1"/>
</dbReference>
<proteinExistence type="predicted"/>
<name>A0A0M3DGI7_9FIRM</name>
<comment type="caution">
    <text evidence="1">The sequence shown here is derived from an EMBL/GenBank/DDBJ whole genome shotgun (WGS) entry which is preliminary data.</text>
</comment>
<accession>A0A0M3DGI7</accession>
<dbReference type="Proteomes" id="UP000034407">
    <property type="component" value="Unassembled WGS sequence"/>
</dbReference>